<feature type="non-terminal residue" evidence="4">
    <location>
        <position position="1"/>
    </location>
</feature>
<dbReference type="GO" id="GO:0032259">
    <property type="term" value="P:methylation"/>
    <property type="evidence" value="ECO:0007669"/>
    <property type="project" value="UniProtKB-KW"/>
</dbReference>
<dbReference type="VEuPathDB" id="VectorBase:LDEU013430"/>
<protein>
    <submittedName>
        <fullName evidence="4">Thiopurine S-methyltransferase-like isoform X1</fullName>
    </submittedName>
</protein>
<gene>
    <name evidence="4" type="ORF">B4U80_14586</name>
</gene>
<dbReference type="Gene3D" id="3.40.50.150">
    <property type="entry name" value="Vaccinia Virus protein VP39"/>
    <property type="match status" value="1"/>
</dbReference>
<proteinExistence type="predicted"/>
<dbReference type="OrthoDB" id="276151at2759"/>
<sequence length="102" mass="12003">SKYANTVECVWDRASIYALDDEDQKIYVSQIRKMLKPKFSYLLQTLTYDETKMKAPPFCVTREKVEEHFGKFCKIHQFENESVETLAFGQPSTFHAFHLSNK</sequence>
<dbReference type="InterPro" id="IPR029063">
    <property type="entry name" value="SAM-dependent_MTases_sf"/>
</dbReference>
<evidence type="ECO:0000256" key="1">
    <source>
        <dbReference type="ARBA" id="ARBA00022603"/>
    </source>
</evidence>
<evidence type="ECO:0000256" key="2">
    <source>
        <dbReference type="ARBA" id="ARBA00022679"/>
    </source>
</evidence>
<organism evidence="4 5">
    <name type="scientific">Leptotrombidium deliense</name>
    <dbReference type="NCBI Taxonomy" id="299467"/>
    <lineage>
        <taxon>Eukaryota</taxon>
        <taxon>Metazoa</taxon>
        <taxon>Ecdysozoa</taxon>
        <taxon>Arthropoda</taxon>
        <taxon>Chelicerata</taxon>
        <taxon>Arachnida</taxon>
        <taxon>Acari</taxon>
        <taxon>Acariformes</taxon>
        <taxon>Trombidiformes</taxon>
        <taxon>Prostigmata</taxon>
        <taxon>Anystina</taxon>
        <taxon>Parasitengona</taxon>
        <taxon>Trombiculoidea</taxon>
        <taxon>Trombiculidae</taxon>
        <taxon>Leptotrombidium</taxon>
    </lineage>
</organism>
<dbReference type="PROSITE" id="PS51585">
    <property type="entry name" value="SAM_MT_TPMT"/>
    <property type="match status" value="1"/>
</dbReference>
<dbReference type="Proteomes" id="UP000288716">
    <property type="component" value="Unassembled WGS sequence"/>
</dbReference>
<keyword evidence="1 4" id="KW-0489">Methyltransferase</keyword>
<dbReference type="AlphaFoldDB" id="A0A443RTN2"/>
<evidence type="ECO:0000313" key="5">
    <source>
        <dbReference type="Proteomes" id="UP000288716"/>
    </source>
</evidence>
<dbReference type="GO" id="GO:0008119">
    <property type="term" value="F:thiopurine S-methyltransferase activity"/>
    <property type="evidence" value="ECO:0007669"/>
    <property type="project" value="TreeGrafter"/>
</dbReference>
<accession>A0A443RTN2</accession>
<keyword evidence="3" id="KW-0949">S-adenosyl-L-methionine</keyword>
<evidence type="ECO:0000256" key="3">
    <source>
        <dbReference type="ARBA" id="ARBA00022691"/>
    </source>
</evidence>
<reference evidence="4 5" key="1">
    <citation type="journal article" date="2018" name="Gigascience">
        <title>Genomes of trombidid mites reveal novel predicted allergens and laterally-transferred genes associated with secondary metabolism.</title>
        <authorList>
            <person name="Dong X."/>
            <person name="Chaisiri K."/>
            <person name="Xia D."/>
            <person name="Armstrong S.D."/>
            <person name="Fang Y."/>
            <person name="Donnelly M.J."/>
            <person name="Kadowaki T."/>
            <person name="McGarry J.W."/>
            <person name="Darby A.C."/>
            <person name="Makepeace B.L."/>
        </authorList>
    </citation>
    <scope>NUCLEOTIDE SEQUENCE [LARGE SCALE GENOMIC DNA]</scope>
    <source>
        <strain evidence="4">UoL-UT</strain>
    </source>
</reference>
<dbReference type="EMBL" id="NCKV01037081">
    <property type="protein sequence ID" value="RWS18610.1"/>
    <property type="molecule type" value="Genomic_DNA"/>
</dbReference>
<comment type="caution">
    <text evidence="4">The sequence shown here is derived from an EMBL/GenBank/DDBJ whole genome shotgun (WGS) entry which is preliminary data.</text>
</comment>
<name>A0A443RTN2_9ACAR</name>
<dbReference type="PANTHER" id="PTHR10259">
    <property type="entry name" value="THIOPURINE S-METHYLTRANSFERASE"/>
    <property type="match status" value="1"/>
</dbReference>
<dbReference type="PANTHER" id="PTHR10259:SF11">
    <property type="entry name" value="THIOPURINE S-METHYLTRANSFERASE"/>
    <property type="match status" value="1"/>
</dbReference>
<keyword evidence="2 4" id="KW-0808">Transferase</keyword>
<dbReference type="InterPro" id="IPR008854">
    <property type="entry name" value="TPMT"/>
</dbReference>
<evidence type="ECO:0000313" key="4">
    <source>
        <dbReference type="EMBL" id="RWS18610.1"/>
    </source>
</evidence>
<keyword evidence="5" id="KW-1185">Reference proteome</keyword>
<dbReference type="SUPFAM" id="SSF53335">
    <property type="entry name" value="S-adenosyl-L-methionine-dependent methyltransferases"/>
    <property type="match status" value="1"/>
</dbReference>
<dbReference type="Pfam" id="PF05724">
    <property type="entry name" value="TPMT"/>
    <property type="match status" value="1"/>
</dbReference>